<gene>
    <name evidence="1" type="ORF">AGLY_006512</name>
</gene>
<dbReference type="OrthoDB" id="6620481at2759"/>
<protein>
    <submittedName>
        <fullName evidence="1">Uncharacterized protein</fullName>
    </submittedName>
</protein>
<organism evidence="1 2">
    <name type="scientific">Aphis glycines</name>
    <name type="common">Soybean aphid</name>
    <dbReference type="NCBI Taxonomy" id="307491"/>
    <lineage>
        <taxon>Eukaryota</taxon>
        <taxon>Metazoa</taxon>
        <taxon>Ecdysozoa</taxon>
        <taxon>Arthropoda</taxon>
        <taxon>Hexapoda</taxon>
        <taxon>Insecta</taxon>
        <taxon>Pterygota</taxon>
        <taxon>Neoptera</taxon>
        <taxon>Paraneoptera</taxon>
        <taxon>Hemiptera</taxon>
        <taxon>Sternorrhyncha</taxon>
        <taxon>Aphidomorpha</taxon>
        <taxon>Aphidoidea</taxon>
        <taxon>Aphididae</taxon>
        <taxon>Aphidini</taxon>
        <taxon>Aphis</taxon>
        <taxon>Aphis</taxon>
    </lineage>
</organism>
<evidence type="ECO:0000313" key="2">
    <source>
        <dbReference type="Proteomes" id="UP000475862"/>
    </source>
</evidence>
<dbReference type="AlphaFoldDB" id="A0A6G0TS61"/>
<dbReference type="Proteomes" id="UP000475862">
    <property type="component" value="Unassembled WGS sequence"/>
</dbReference>
<keyword evidence="2" id="KW-1185">Reference proteome</keyword>
<name>A0A6G0TS61_APHGL</name>
<reference evidence="1 2" key="1">
    <citation type="submission" date="2019-08" db="EMBL/GenBank/DDBJ databases">
        <title>The genome of the soybean aphid Biotype 1, its phylome, world population structure and adaptation to the North American continent.</title>
        <authorList>
            <person name="Giordano R."/>
            <person name="Donthu R.K."/>
            <person name="Hernandez A.G."/>
            <person name="Wright C.L."/>
            <person name="Zimin A.V."/>
        </authorList>
    </citation>
    <scope>NUCLEOTIDE SEQUENCE [LARGE SCALE GENOMIC DNA]</scope>
    <source>
        <tissue evidence="1">Whole aphids</tissue>
    </source>
</reference>
<proteinExistence type="predicted"/>
<sequence>MRLPKHIGTNHIKALSKINMNNWLAVVVISITYKTQLVKIALISVRAQFGNVHMCPLLSSSTTSLQNNKKKKNKKLTTTVKTIVSKKYKVYVVMIGNEISIKYQSTTINTKSRHVRSSCPNDHKFLFFAFSLHFISLHENQPKSKMGAEKVSMNIVVVGQVQSAKSVKIVAKATPATSQSMREGHCVIPVNQYKQRSPNLRLLPKTKKAGKWVPFCCTLGGEVDLGLGYNKDNS</sequence>
<evidence type="ECO:0000313" key="1">
    <source>
        <dbReference type="EMBL" id="KAE9537489.1"/>
    </source>
</evidence>
<dbReference type="EMBL" id="VYZN01000018">
    <property type="protein sequence ID" value="KAE9537489.1"/>
    <property type="molecule type" value="Genomic_DNA"/>
</dbReference>
<comment type="caution">
    <text evidence="1">The sequence shown here is derived from an EMBL/GenBank/DDBJ whole genome shotgun (WGS) entry which is preliminary data.</text>
</comment>
<accession>A0A6G0TS61</accession>